<dbReference type="Gene3D" id="2.40.50.90">
    <property type="match status" value="1"/>
</dbReference>
<dbReference type="InterPro" id="IPR008613">
    <property type="entry name" value="Excalibur_Ca-bd_domain"/>
</dbReference>
<dbReference type="RefSeq" id="WP_380026697.1">
    <property type="nucleotide sequence ID" value="NZ_JBHSHC010000112.1"/>
</dbReference>
<dbReference type="Proteomes" id="UP001596002">
    <property type="component" value="Unassembled WGS sequence"/>
</dbReference>
<dbReference type="SMART" id="SM00318">
    <property type="entry name" value="SNc"/>
    <property type="match status" value="1"/>
</dbReference>
<keyword evidence="1" id="KW-0540">Nuclease</keyword>
<accession>A0ABV9Q660</accession>
<feature type="compositionally biased region" description="Low complexity" evidence="4">
    <location>
        <begin position="241"/>
        <end position="256"/>
    </location>
</feature>
<dbReference type="Pfam" id="PF00565">
    <property type="entry name" value="SNase"/>
    <property type="match status" value="1"/>
</dbReference>
<sequence length="310" mass="34219">MWMTLGILSFLAFIVLAVYGFICLVKKNGRAKKAWLASLVAFILFFIGAVNDSEQPTEKQTANVESKKEQVSAKPTAIDNTPQAQTSAPVVNPARLKAKVLSVTDGDTFKINLNGKEETVRMILVDTPETKHPDKPVQPFGPEASKFSSELLTGKEVELEKDVSERDKYGRLLFYVYVDGKSVQEQLLEKGLARVAVYPPDVKYVDQYRAIQDKARKAGVGIWSIENYARDDGYHPEVQRPTTQPTQEPTKTQQQPQPAPQPAPAPQPQPSNVYYKNCSEARAAGAAPLHRGDPGYRTALDRDGDGVACE</sequence>
<gene>
    <name evidence="7" type="ORF">ACFO8Q_15510</name>
</gene>
<keyword evidence="5" id="KW-1133">Transmembrane helix</keyword>
<feature type="compositionally biased region" description="Pro residues" evidence="4">
    <location>
        <begin position="257"/>
        <end position="269"/>
    </location>
</feature>
<keyword evidence="5" id="KW-0812">Transmembrane</keyword>
<name>A0ABV9Q660_9BACL</name>
<evidence type="ECO:0000256" key="4">
    <source>
        <dbReference type="SAM" id="MobiDB-lite"/>
    </source>
</evidence>
<feature type="transmembrane region" description="Helical" evidence="5">
    <location>
        <begin position="6"/>
        <end position="25"/>
    </location>
</feature>
<evidence type="ECO:0000256" key="2">
    <source>
        <dbReference type="ARBA" id="ARBA00022759"/>
    </source>
</evidence>
<keyword evidence="8" id="KW-1185">Reference proteome</keyword>
<comment type="caution">
    <text evidence="7">The sequence shown here is derived from an EMBL/GenBank/DDBJ whole genome shotgun (WGS) entry which is preliminary data.</text>
</comment>
<feature type="transmembrane region" description="Helical" evidence="5">
    <location>
        <begin position="34"/>
        <end position="51"/>
    </location>
</feature>
<evidence type="ECO:0000313" key="8">
    <source>
        <dbReference type="Proteomes" id="UP001596002"/>
    </source>
</evidence>
<keyword evidence="3" id="KW-0378">Hydrolase</keyword>
<feature type="region of interest" description="Disordered" evidence="4">
    <location>
        <begin position="56"/>
        <end position="86"/>
    </location>
</feature>
<dbReference type="CDD" id="cd00175">
    <property type="entry name" value="SNc"/>
    <property type="match status" value="1"/>
</dbReference>
<dbReference type="Pfam" id="PF05901">
    <property type="entry name" value="Excalibur"/>
    <property type="match status" value="1"/>
</dbReference>
<keyword evidence="5" id="KW-0472">Membrane</keyword>
<dbReference type="PROSITE" id="PS50830">
    <property type="entry name" value="TNASE_3"/>
    <property type="match status" value="1"/>
</dbReference>
<evidence type="ECO:0000256" key="1">
    <source>
        <dbReference type="ARBA" id="ARBA00022722"/>
    </source>
</evidence>
<evidence type="ECO:0000256" key="5">
    <source>
        <dbReference type="SAM" id="Phobius"/>
    </source>
</evidence>
<dbReference type="PANTHER" id="PTHR12302">
    <property type="entry name" value="EBNA2 BINDING PROTEIN P100"/>
    <property type="match status" value="1"/>
</dbReference>
<feature type="compositionally biased region" description="Basic and acidic residues" evidence="4">
    <location>
        <begin position="290"/>
        <end position="310"/>
    </location>
</feature>
<organism evidence="7 8">
    <name type="scientific">Effusibacillus consociatus</name>
    <dbReference type="NCBI Taxonomy" id="1117041"/>
    <lineage>
        <taxon>Bacteria</taxon>
        <taxon>Bacillati</taxon>
        <taxon>Bacillota</taxon>
        <taxon>Bacilli</taxon>
        <taxon>Bacillales</taxon>
        <taxon>Alicyclobacillaceae</taxon>
        <taxon>Effusibacillus</taxon>
    </lineage>
</organism>
<proteinExistence type="predicted"/>
<feature type="region of interest" description="Disordered" evidence="4">
    <location>
        <begin position="232"/>
        <end position="310"/>
    </location>
</feature>
<feature type="domain" description="TNase-like" evidence="6">
    <location>
        <begin position="94"/>
        <end position="225"/>
    </location>
</feature>
<dbReference type="PANTHER" id="PTHR12302:SF3">
    <property type="entry name" value="SERINE_THREONINE-PROTEIN KINASE 31"/>
    <property type="match status" value="1"/>
</dbReference>
<dbReference type="SUPFAM" id="SSF50199">
    <property type="entry name" value="Staphylococcal nuclease"/>
    <property type="match status" value="1"/>
</dbReference>
<dbReference type="SMART" id="SM00894">
    <property type="entry name" value="Excalibur"/>
    <property type="match status" value="1"/>
</dbReference>
<dbReference type="EMBL" id="JBHSHC010000112">
    <property type="protein sequence ID" value="MFC4768752.1"/>
    <property type="molecule type" value="Genomic_DNA"/>
</dbReference>
<reference evidence="8" key="1">
    <citation type="journal article" date="2019" name="Int. J. Syst. Evol. Microbiol.">
        <title>The Global Catalogue of Microorganisms (GCM) 10K type strain sequencing project: providing services to taxonomists for standard genome sequencing and annotation.</title>
        <authorList>
            <consortium name="The Broad Institute Genomics Platform"/>
            <consortium name="The Broad Institute Genome Sequencing Center for Infectious Disease"/>
            <person name="Wu L."/>
            <person name="Ma J."/>
        </authorList>
    </citation>
    <scope>NUCLEOTIDE SEQUENCE [LARGE SCALE GENOMIC DNA]</scope>
    <source>
        <strain evidence="8">WYCCWR 12678</strain>
    </source>
</reference>
<protein>
    <submittedName>
        <fullName evidence="7">Thermonuclease family protein</fullName>
    </submittedName>
</protein>
<dbReference type="InterPro" id="IPR035437">
    <property type="entry name" value="SNase_OB-fold_sf"/>
</dbReference>
<evidence type="ECO:0000313" key="7">
    <source>
        <dbReference type="EMBL" id="MFC4768752.1"/>
    </source>
</evidence>
<dbReference type="InterPro" id="IPR016071">
    <property type="entry name" value="Staphylococal_nuclease_OB-fold"/>
</dbReference>
<keyword evidence="2" id="KW-0255">Endonuclease</keyword>
<evidence type="ECO:0000256" key="3">
    <source>
        <dbReference type="ARBA" id="ARBA00022801"/>
    </source>
</evidence>
<evidence type="ECO:0000259" key="6">
    <source>
        <dbReference type="PROSITE" id="PS50830"/>
    </source>
</evidence>